<evidence type="ECO:0000259" key="1">
    <source>
        <dbReference type="Pfam" id="PF09331"/>
    </source>
</evidence>
<comment type="caution">
    <text evidence="2">The sequence shown here is derived from an EMBL/GenBank/DDBJ whole genome shotgun (WGS) entry which is preliminary data.</text>
</comment>
<dbReference type="PANTHER" id="PTHR48449">
    <property type="entry name" value="DUF1985 DOMAIN-CONTAINING PROTEIN"/>
    <property type="match status" value="1"/>
</dbReference>
<dbReference type="AlphaFoldDB" id="A0A8S0V3J9"/>
<proteinExistence type="predicted"/>
<protein>
    <recommendedName>
        <fullName evidence="1">DUF1985 domain-containing protein</fullName>
    </recommendedName>
</protein>
<dbReference type="Gramene" id="OE9A099576T1">
    <property type="protein sequence ID" value="OE9A099576C1"/>
    <property type="gene ID" value="OE9A099576"/>
</dbReference>
<reference evidence="2 3" key="1">
    <citation type="submission" date="2019-12" db="EMBL/GenBank/DDBJ databases">
        <authorList>
            <person name="Alioto T."/>
            <person name="Alioto T."/>
            <person name="Gomez Garrido J."/>
        </authorList>
    </citation>
    <scope>NUCLEOTIDE SEQUENCE [LARGE SCALE GENOMIC DNA]</scope>
</reference>
<feature type="domain" description="DUF1985" evidence="1">
    <location>
        <begin position="24"/>
        <end position="155"/>
    </location>
</feature>
<dbReference type="Proteomes" id="UP000594638">
    <property type="component" value="Unassembled WGS sequence"/>
</dbReference>
<dbReference type="OrthoDB" id="1930729at2759"/>
<organism evidence="2 3">
    <name type="scientific">Olea europaea subsp. europaea</name>
    <dbReference type="NCBI Taxonomy" id="158383"/>
    <lineage>
        <taxon>Eukaryota</taxon>
        <taxon>Viridiplantae</taxon>
        <taxon>Streptophyta</taxon>
        <taxon>Embryophyta</taxon>
        <taxon>Tracheophyta</taxon>
        <taxon>Spermatophyta</taxon>
        <taxon>Magnoliopsida</taxon>
        <taxon>eudicotyledons</taxon>
        <taxon>Gunneridae</taxon>
        <taxon>Pentapetalae</taxon>
        <taxon>asterids</taxon>
        <taxon>lamiids</taxon>
        <taxon>Lamiales</taxon>
        <taxon>Oleaceae</taxon>
        <taxon>Oleeae</taxon>
        <taxon>Olea</taxon>
    </lineage>
</organism>
<sequence length="190" mass="22367">MEFDYYLPEEARLRAHILQRSNLKTIRTDKVNELWFNVQCNMMRFGLQEYTLVTGLRCGIFPEGDKFDRVLERRRLKEMYFKSMEKISLAQLQTTIARPSTTRADRYKLGLVLIVEGVFNAPNNKVGIDLRTLSIVDNLDIFFAYPWGGVGYRCLLHGFRGFWAKKFLKAKRRQEKEVIYTIHGFPIAMQ</sequence>
<feature type="non-terminal residue" evidence="2">
    <location>
        <position position="190"/>
    </location>
</feature>
<name>A0A8S0V3J9_OLEEU</name>
<dbReference type="EMBL" id="CACTIH010009138">
    <property type="protein sequence ID" value="CAA3025626.1"/>
    <property type="molecule type" value="Genomic_DNA"/>
</dbReference>
<keyword evidence="3" id="KW-1185">Reference proteome</keyword>
<gene>
    <name evidence="2" type="ORF">OLEA9_A099576</name>
</gene>
<accession>A0A8S0V3J9</accession>
<dbReference type="Pfam" id="PF09331">
    <property type="entry name" value="DUF1985"/>
    <property type="match status" value="1"/>
</dbReference>
<dbReference type="PANTHER" id="PTHR48449:SF1">
    <property type="entry name" value="DUF1985 DOMAIN-CONTAINING PROTEIN"/>
    <property type="match status" value="1"/>
</dbReference>
<dbReference type="InterPro" id="IPR015410">
    <property type="entry name" value="DUF1985"/>
</dbReference>
<evidence type="ECO:0000313" key="3">
    <source>
        <dbReference type="Proteomes" id="UP000594638"/>
    </source>
</evidence>
<evidence type="ECO:0000313" key="2">
    <source>
        <dbReference type="EMBL" id="CAA3025626.1"/>
    </source>
</evidence>